<dbReference type="OrthoDB" id="372008at2157"/>
<feature type="binding site" evidence="8">
    <location>
        <position position="81"/>
    </location>
    <ligand>
        <name>a divalent metal cation</name>
        <dbReference type="ChEBI" id="CHEBI:60240"/>
        <label>1</label>
    </ligand>
</feature>
<dbReference type="SUPFAM" id="SSF46785">
    <property type="entry name" value="Winged helix' DNA-binding domain"/>
    <property type="match status" value="1"/>
</dbReference>
<comment type="cofactor">
    <cofactor evidence="8">
        <name>Co(2+)</name>
        <dbReference type="ChEBI" id="CHEBI:48828"/>
    </cofactor>
    <cofactor evidence="8">
        <name>Zn(2+)</name>
        <dbReference type="ChEBI" id="CHEBI:29105"/>
    </cofactor>
    <cofactor evidence="8">
        <name>Mn(2+)</name>
        <dbReference type="ChEBI" id="CHEBI:29035"/>
    </cofactor>
    <cofactor evidence="8">
        <name>Fe(2+)</name>
        <dbReference type="ChEBI" id="CHEBI:29033"/>
    </cofactor>
    <text evidence="8">Binds 2 divalent metal cations per subunit. Has a high-affinity and a low affinity metal-binding site. The true nature of the physiological cofactor is under debate. The enzyme is active with cobalt, zinc, manganese or divalent iron ions. Most likely, methionine aminopeptidases function as mononuclear Fe(2+)-metalloproteases under physiological conditions, and the catalytically relevant metal-binding site has been assigned to the histidine-containing high-affinity site.</text>
</comment>
<evidence type="ECO:0000256" key="4">
    <source>
        <dbReference type="ARBA" id="ARBA00022438"/>
    </source>
</evidence>
<evidence type="ECO:0000256" key="3">
    <source>
        <dbReference type="ARBA" id="ARBA00001954"/>
    </source>
</evidence>
<dbReference type="InterPro" id="IPR002468">
    <property type="entry name" value="Pept_M24A_MAP2"/>
</dbReference>
<accession>A3MV09</accession>
<dbReference type="GeneID" id="4909177"/>
<dbReference type="InterPro" id="IPR036388">
    <property type="entry name" value="WH-like_DNA-bd_sf"/>
</dbReference>
<dbReference type="EMBL" id="CP000561">
    <property type="protein sequence ID" value="ABO08476.1"/>
    <property type="molecule type" value="Genomic_DNA"/>
</dbReference>
<dbReference type="InterPro" id="IPR036005">
    <property type="entry name" value="Creatinase/aminopeptidase-like"/>
</dbReference>
<dbReference type="Pfam" id="PF00557">
    <property type="entry name" value="Peptidase_M24"/>
    <property type="match status" value="1"/>
</dbReference>
<reference evidence="11" key="1">
    <citation type="submission" date="2007-02" db="EMBL/GenBank/DDBJ databases">
        <title>Complete sequence of Pyrobaculum calidifontis JCM 11548.</title>
        <authorList>
            <consortium name="US DOE Joint Genome Institute"/>
            <person name="Copeland A."/>
            <person name="Lucas S."/>
            <person name="Lapidus A."/>
            <person name="Barry K."/>
            <person name="Glavina del Rio T."/>
            <person name="Dalin E."/>
            <person name="Tice H."/>
            <person name="Pitluck S."/>
            <person name="Chain P."/>
            <person name="Malfatti S."/>
            <person name="Shin M."/>
            <person name="Vergez L."/>
            <person name="Schmutz J."/>
            <person name="Larimer F."/>
            <person name="Land M."/>
            <person name="Hauser L."/>
            <person name="Kyrpides N."/>
            <person name="Mikhailova N."/>
            <person name="Cozen A.E."/>
            <person name="Fitz-Gibbon S.T."/>
            <person name="House C.H."/>
            <person name="Saltikov C."/>
            <person name="Lowe T.M."/>
            <person name="Richardson P."/>
        </authorList>
    </citation>
    <scope>NUCLEOTIDE SEQUENCE [LARGE SCALE GENOMIC DNA]</scope>
    <source>
        <strain evidence="11">JCM 11548</strain>
    </source>
</reference>
<feature type="binding site" evidence="8">
    <location>
        <position position="186"/>
    </location>
    <ligand>
        <name>a divalent metal cation</name>
        <dbReference type="ChEBI" id="CHEBI:60240"/>
        <label>2</label>
        <note>catalytic</note>
    </ligand>
</feature>
<sequence length="291" mass="31945">MLQILRHVGDVVHKALKYALDLAQPGVPVLELCEKVEEFIRANGAKPAFPVNVSINEVAAHYTAKRRDALEIPKSGVVKIDVGAHRDGYIVDAAVSIAFGSAFESLVKAARGALEAALSLAKPGVRAWQIGEAVERVAKGYGFRPIYNLTGHKIERFILHAGHVVPNYPDKTASQQLMPGDVYAIEPFVTNGEGQVVDGREVTIFRLLKMRHKSLQQFIDVVGAEVGPLPFTPRWFPRLDDSVFTQALKLGVIHGYEVLVERSRGYVAQFEDTVYIGEEGAVPLARTLELL</sequence>
<comment type="function">
    <text evidence="8 9">Removes the N-terminal methionine from nascent proteins. The N-terminal methionine is often cleaved when the second residue in the primary sequence is small and uncharged (Met-Ala-, Cys, Gly, Pro, Ser, Thr, or Val).</text>
</comment>
<dbReference type="PRINTS" id="PR00599">
    <property type="entry name" value="MAPEPTIDASE"/>
</dbReference>
<dbReference type="Gene3D" id="3.90.230.10">
    <property type="entry name" value="Creatinase/methionine aminopeptidase superfamily"/>
    <property type="match status" value="1"/>
</dbReference>
<gene>
    <name evidence="8" type="primary">map</name>
    <name evidence="11" type="ordered locus">Pcal_1051</name>
</gene>
<evidence type="ECO:0000313" key="11">
    <source>
        <dbReference type="EMBL" id="ABO08476.1"/>
    </source>
</evidence>
<feature type="binding site" evidence="8">
    <location>
        <position position="271"/>
    </location>
    <ligand>
        <name>a divalent metal cation</name>
        <dbReference type="ChEBI" id="CHEBI:60240"/>
        <label>2</label>
        <note>catalytic</note>
    </ligand>
</feature>
<keyword evidence="7 8" id="KW-0378">Hydrolase</keyword>
<comment type="catalytic activity">
    <reaction evidence="1 8 9">
        <text>Release of N-terminal amino acids, preferentially methionine, from peptides and arylamides.</text>
        <dbReference type="EC" id="3.4.11.18"/>
    </reaction>
</comment>
<organism evidence="11 12">
    <name type="scientific">Pyrobaculum calidifontis (strain DSM 21063 / JCM 11548 / VA1)</name>
    <dbReference type="NCBI Taxonomy" id="410359"/>
    <lineage>
        <taxon>Archaea</taxon>
        <taxon>Thermoproteota</taxon>
        <taxon>Thermoprotei</taxon>
        <taxon>Thermoproteales</taxon>
        <taxon>Thermoproteaceae</taxon>
        <taxon>Pyrobaculum</taxon>
    </lineage>
</organism>
<dbReference type="InterPro" id="IPR028595">
    <property type="entry name" value="MetAP_archaeal"/>
</dbReference>
<dbReference type="GO" id="GO:0046872">
    <property type="term" value="F:metal ion binding"/>
    <property type="evidence" value="ECO:0007669"/>
    <property type="project" value="UniProtKB-UniRule"/>
</dbReference>
<keyword evidence="12" id="KW-1185">Reference proteome</keyword>
<dbReference type="RefSeq" id="WP_011849734.1">
    <property type="nucleotide sequence ID" value="NC_009073.1"/>
</dbReference>
<proteinExistence type="inferred from homology"/>
<keyword evidence="5 8" id="KW-0645">Protease</keyword>
<comment type="similarity">
    <text evidence="8">Belongs to the peptidase M24A family. Methionine aminopeptidase archaeal type 2 subfamily.</text>
</comment>
<dbReference type="GO" id="GO:0006508">
    <property type="term" value="P:proteolysis"/>
    <property type="evidence" value="ECO:0007669"/>
    <property type="project" value="UniProtKB-KW"/>
</dbReference>
<dbReference type="PANTHER" id="PTHR45777">
    <property type="entry name" value="METHIONINE AMINOPEPTIDASE 2"/>
    <property type="match status" value="1"/>
</dbReference>
<dbReference type="HAMAP" id="MF_01975">
    <property type="entry name" value="MetAP_2_arc"/>
    <property type="match status" value="1"/>
</dbReference>
<feature type="domain" description="Peptidase M24" evidence="10">
    <location>
        <begin position="4"/>
        <end position="276"/>
    </location>
</feature>
<evidence type="ECO:0000256" key="6">
    <source>
        <dbReference type="ARBA" id="ARBA00022723"/>
    </source>
</evidence>
<evidence type="ECO:0000256" key="9">
    <source>
        <dbReference type="RuleBase" id="RU003653"/>
    </source>
</evidence>
<dbReference type="EC" id="3.4.11.18" evidence="8 9"/>
<evidence type="ECO:0000256" key="7">
    <source>
        <dbReference type="ARBA" id="ARBA00022801"/>
    </source>
</evidence>
<evidence type="ECO:0000259" key="10">
    <source>
        <dbReference type="Pfam" id="PF00557"/>
    </source>
</evidence>
<dbReference type="GO" id="GO:0004239">
    <property type="term" value="F:initiator methionyl aminopeptidase activity"/>
    <property type="evidence" value="ECO:0007669"/>
    <property type="project" value="UniProtKB-UniRule"/>
</dbReference>
<evidence type="ECO:0000313" key="12">
    <source>
        <dbReference type="Proteomes" id="UP000001431"/>
    </source>
</evidence>
<dbReference type="AlphaFoldDB" id="A3MV09"/>
<dbReference type="InterPro" id="IPR000994">
    <property type="entry name" value="Pept_M24"/>
</dbReference>
<dbReference type="Proteomes" id="UP000001431">
    <property type="component" value="Chromosome"/>
</dbReference>
<keyword evidence="6 8" id="KW-0479">Metal-binding</keyword>
<feature type="binding site" evidence="8">
    <location>
        <position position="92"/>
    </location>
    <ligand>
        <name>a divalent metal cation</name>
        <dbReference type="ChEBI" id="CHEBI:60240"/>
        <label>2</label>
        <note>catalytic</note>
    </ligand>
</feature>
<dbReference type="SUPFAM" id="SSF55920">
    <property type="entry name" value="Creatinase/aminopeptidase"/>
    <property type="match status" value="1"/>
</dbReference>
<evidence type="ECO:0000256" key="5">
    <source>
        <dbReference type="ARBA" id="ARBA00022670"/>
    </source>
</evidence>
<evidence type="ECO:0000256" key="1">
    <source>
        <dbReference type="ARBA" id="ARBA00000294"/>
    </source>
</evidence>
<dbReference type="PANTHER" id="PTHR45777:SF2">
    <property type="entry name" value="METHIONINE AMINOPEPTIDASE 2"/>
    <property type="match status" value="1"/>
</dbReference>
<dbReference type="KEGG" id="pcl:Pcal_1051"/>
<comment type="cofactor">
    <cofactor evidence="2">
        <name>Mn(2+)</name>
        <dbReference type="ChEBI" id="CHEBI:29035"/>
    </cofactor>
</comment>
<dbReference type="eggNOG" id="arCOG01001">
    <property type="taxonomic scope" value="Archaea"/>
</dbReference>
<evidence type="ECO:0000256" key="2">
    <source>
        <dbReference type="ARBA" id="ARBA00001936"/>
    </source>
</evidence>
<dbReference type="Gene3D" id="1.10.10.10">
    <property type="entry name" value="Winged helix-like DNA-binding domain superfamily/Winged helix DNA-binding domain"/>
    <property type="match status" value="1"/>
</dbReference>
<feature type="binding site" evidence="8">
    <location>
        <position position="92"/>
    </location>
    <ligand>
        <name>a divalent metal cation</name>
        <dbReference type="ChEBI" id="CHEBI:60240"/>
        <label>1</label>
    </ligand>
</feature>
<feature type="binding site" evidence="8">
    <location>
        <position position="152"/>
    </location>
    <ligand>
        <name>a divalent metal cation</name>
        <dbReference type="ChEBI" id="CHEBI:60240"/>
        <label>2</label>
        <note>catalytic</note>
    </ligand>
</feature>
<feature type="binding site" evidence="8">
    <location>
        <position position="61"/>
    </location>
    <ligand>
        <name>substrate</name>
    </ligand>
</feature>
<feature type="binding site" evidence="8">
    <location>
        <position position="160"/>
    </location>
    <ligand>
        <name>substrate</name>
    </ligand>
</feature>
<evidence type="ECO:0000256" key="8">
    <source>
        <dbReference type="HAMAP-Rule" id="MF_01975"/>
    </source>
</evidence>
<dbReference type="GO" id="GO:0070006">
    <property type="term" value="F:metalloaminopeptidase activity"/>
    <property type="evidence" value="ECO:0007669"/>
    <property type="project" value="UniProtKB-UniRule"/>
</dbReference>
<dbReference type="InterPro" id="IPR036390">
    <property type="entry name" value="WH_DNA-bd_sf"/>
</dbReference>
<dbReference type="STRING" id="410359.Pcal_1051"/>
<name>A3MV09_PYRCJ</name>
<dbReference type="InterPro" id="IPR050247">
    <property type="entry name" value="Met_Aminopeptidase_Type2"/>
</dbReference>
<dbReference type="HOGENOM" id="CLU_015857_7_0_2"/>
<keyword evidence="4 8" id="KW-0031">Aminopeptidase</keyword>
<feature type="binding site" evidence="8">
    <location>
        <position position="271"/>
    </location>
    <ligand>
        <name>a divalent metal cation</name>
        <dbReference type="ChEBI" id="CHEBI:60240"/>
        <label>1</label>
    </ligand>
</feature>
<comment type="subunit">
    <text evidence="8">Monomer.</text>
</comment>
<dbReference type="GO" id="GO:0005737">
    <property type="term" value="C:cytoplasm"/>
    <property type="evidence" value="ECO:0007669"/>
    <property type="project" value="TreeGrafter"/>
</dbReference>
<dbReference type="NCBIfam" id="TIGR00501">
    <property type="entry name" value="met_pdase_II"/>
    <property type="match status" value="1"/>
</dbReference>
<dbReference type="InterPro" id="IPR001714">
    <property type="entry name" value="Pept_M24_MAP"/>
</dbReference>
<comment type="cofactor">
    <cofactor evidence="3">
        <name>Fe(2+)</name>
        <dbReference type="ChEBI" id="CHEBI:29033"/>
    </cofactor>
</comment>
<protein>
    <recommendedName>
        <fullName evidence="8 9">Methionine aminopeptidase</fullName>
        <shortName evidence="8">MAP</shortName>
        <shortName evidence="8">MetAP</shortName>
        <ecNumber evidence="8 9">3.4.11.18</ecNumber>
    </recommendedName>
    <alternativeName>
        <fullName evidence="8">Peptidase M</fullName>
    </alternativeName>
</protein>